<dbReference type="Proteomes" id="UP000023152">
    <property type="component" value="Unassembled WGS sequence"/>
</dbReference>
<dbReference type="InterPro" id="IPR013087">
    <property type="entry name" value="Znf_C2H2_type"/>
</dbReference>
<dbReference type="OrthoDB" id="288987at2759"/>
<gene>
    <name evidence="2" type="ORF">RFI_22927</name>
</gene>
<keyword evidence="3" id="KW-1185">Reference proteome</keyword>
<dbReference type="PROSITE" id="PS00028">
    <property type="entry name" value="ZINC_FINGER_C2H2_1"/>
    <property type="match status" value="1"/>
</dbReference>
<organism evidence="2 3">
    <name type="scientific">Reticulomyxa filosa</name>
    <dbReference type="NCBI Taxonomy" id="46433"/>
    <lineage>
        <taxon>Eukaryota</taxon>
        <taxon>Sar</taxon>
        <taxon>Rhizaria</taxon>
        <taxon>Retaria</taxon>
        <taxon>Foraminifera</taxon>
        <taxon>Monothalamids</taxon>
        <taxon>Reticulomyxidae</taxon>
        <taxon>Reticulomyxa</taxon>
    </lineage>
</organism>
<proteinExistence type="predicted"/>
<sequence>MHYFLFSDAFEQRIILWKYEEVILFCERYESSFGQNKQIAKQILLNTLIITKKQNFFKKKFSGHYFCFREMKCTFFKKKQQNFGGLMSNLLHCALCNAQFSSKEELYDHTLAHESFGNGLSDDDLEITSDVVVKEKVVMIPCEYANCTRGMIPMDEYDDHLHLHQLHEESISSKTGQDDALLKEVESDAENESSHKIEGKHHQLSLRLMHPLITDTQELNKVYEQDQTISKEVIFKKKKKNTKIKEDDHYVANVIPAIQYLLNTHKVYKDVYEYYLCDDLRFYWRDKEDYSWGCGFRNTQMLCSSLLLAVPQLCSNANNNNSNNDKINNNDNNNNDNNNNNKIIITTIIIIIIIK</sequence>
<evidence type="ECO:0000313" key="2">
    <source>
        <dbReference type="EMBL" id="ETO14442.1"/>
    </source>
</evidence>
<evidence type="ECO:0000313" key="3">
    <source>
        <dbReference type="Proteomes" id="UP000023152"/>
    </source>
</evidence>
<comment type="caution">
    <text evidence="2">The sequence shown here is derived from an EMBL/GenBank/DDBJ whole genome shotgun (WGS) entry which is preliminary data.</text>
</comment>
<name>X6MLY9_RETFI</name>
<protein>
    <recommendedName>
        <fullName evidence="1">C2H2-type domain-containing protein</fullName>
    </recommendedName>
</protein>
<reference evidence="2 3" key="1">
    <citation type="journal article" date="2013" name="Curr. Biol.">
        <title>The Genome of the Foraminiferan Reticulomyxa filosa.</title>
        <authorList>
            <person name="Glockner G."/>
            <person name="Hulsmann N."/>
            <person name="Schleicher M."/>
            <person name="Noegel A.A."/>
            <person name="Eichinger L."/>
            <person name="Gallinger C."/>
            <person name="Pawlowski J."/>
            <person name="Sierra R."/>
            <person name="Euteneuer U."/>
            <person name="Pillet L."/>
            <person name="Moustafa A."/>
            <person name="Platzer M."/>
            <person name="Groth M."/>
            <person name="Szafranski K."/>
            <person name="Schliwa M."/>
        </authorList>
    </citation>
    <scope>NUCLEOTIDE SEQUENCE [LARGE SCALE GENOMIC DNA]</scope>
</reference>
<dbReference type="AlphaFoldDB" id="X6MLY9"/>
<feature type="domain" description="C2H2-type" evidence="1">
    <location>
        <begin position="93"/>
        <end position="113"/>
    </location>
</feature>
<accession>X6MLY9</accession>
<evidence type="ECO:0000259" key="1">
    <source>
        <dbReference type="PROSITE" id="PS00028"/>
    </source>
</evidence>
<dbReference type="Gene3D" id="3.90.70.130">
    <property type="match status" value="1"/>
</dbReference>
<dbReference type="EMBL" id="ASPP01020033">
    <property type="protein sequence ID" value="ETO14442.1"/>
    <property type="molecule type" value="Genomic_DNA"/>
</dbReference>